<dbReference type="PANTHER" id="PTHR39466">
    <property type="entry name" value="RGS DOMAIN-CONTAINING PROTEIN"/>
    <property type="match status" value="1"/>
</dbReference>
<evidence type="ECO:0000259" key="3">
    <source>
        <dbReference type="Pfam" id="PF00615"/>
    </source>
</evidence>
<reference evidence="5" key="1">
    <citation type="journal article" date="2018" name="Nat. Microbiol.">
        <title>Leveraging single-cell genomics to expand the fungal tree of life.</title>
        <authorList>
            <person name="Ahrendt S.R."/>
            <person name="Quandt C.A."/>
            <person name="Ciobanu D."/>
            <person name="Clum A."/>
            <person name="Salamov A."/>
            <person name="Andreopoulos B."/>
            <person name="Cheng J.F."/>
            <person name="Woyke T."/>
            <person name="Pelin A."/>
            <person name="Henrissat B."/>
            <person name="Reynolds N.K."/>
            <person name="Benny G.L."/>
            <person name="Smith M.E."/>
            <person name="James T.Y."/>
            <person name="Grigoriev I.V."/>
        </authorList>
    </citation>
    <scope>NUCLEOTIDE SEQUENCE [LARGE SCALE GENOMIC DNA]</scope>
    <source>
        <strain evidence="5">RSA 468</strain>
    </source>
</reference>
<keyword evidence="5" id="KW-1185">Reference proteome</keyword>
<dbReference type="InterPro" id="IPR016137">
    <property type="entry name" value="RGS"/>
</dbReference>
<protein>
    <recommendedName>
        <fullName evidence="3">RGS domain-containing protein</fullName>
    </recommendedName>
</protein>
<feature type="region of interest" description="Disordered" evidence="1">
    <location>
        <begin position="263"/>
        <end position="305"/>
    </location>
</feature>
<gene>
    <name evidence="4" type="ORF">BJ085DRAFT_37074</name>
</gene>
<organism evidence="4 5">
    <name type="scientific">Dimargaris cristalligena</name>
    <dbReference type="NCBI Taxonomy" id="215637"/>
    <lineage>
        <taxon>Eukaryota</taxon>
        <taxon>Fungi</taxon>
        <taxon>Fungi incertae sedis</taxon>
        <taxon>Zoopagomycota</taxon>
        <taxon>Kickxellomycotina</taxon>
        <taxon>Dimargaritomycetes</taxon>
        <taxon>Dimargaritales</taxon>
        <taxon>Dimargaritaceae</taxon>
        <taxon>Dimargaris</taxon>
    </lineage>
</organism>
<feature type="transmembrane region" description="Helical" evidence="2">
    <location>
        <begin position="222"/>
        <end position="246"/>
    </location>
</feature>
<keyword evidence="2" id="KW-1133">Transmembrane helix</keyword>
<sequence length="429" mass="47622">MHHQKVLDRILNGLTCPPISLPEFRYYLTHHECSLENLNFHEWYRNYTCAYQALPQHQQALIPLPRNDVIPTMSATMVPGSIHVTEPKSSVGDEILPPPPSGSLPPPTNDLPLRQQCQEALDRFIHHGAPDEINITHQVRVALLAQVHYTTHPAIFNPVLAEAMSLMRNSSLDGFMKWASQNITPRSRKWRLLGAALVDVLAVVALVVLICLDLPRVYRWALFPPILWTIGVYCTNTHHVCLVHLISKRRELSLLQPSRLNGLTMGGPDTSRPVLNDPYDGQLSSVSHSGDDQKSAVAGGKPSQSAHSLSIPMLLTSPLKGSTPTLRSLSASIIDPTTGTVTMDQGTSIYTKQSACKSGSICQWEDVYPTGNSFDSPLFQTTVVRGDHYYQVQEPSVLRAQRIMAIKYLAQTLVITAAVWVFIMFLPFS</sequence>
<evidence type="ECO:0000313" key="5">
    <source>
        <dbReference type="Proteomes" id="UP000268162"/>
    </source>
</evidence>
<dbReference type="InterPro" id="IPR044926">
    <property type="entry name" value="RGS_subdomain_2"/>
</dbReference>
<evidence type="ECO:0000256" key="1">
    <source>
        <dbReference type="SAM" id="MobiDB-lite"/>
    </source>
</evidence>
<keyword evidence="2" id="KW-0472">Membrane</keyword>
<evidence type="ECO:0000313" key="4">
    <source>
        <dbReference type="EMBL" id="RKP40131.1"/>
    </source>
</evidence>
<feature type="transmembrane region" description="Helical" evidence="2">
    <location>
        <begin position="408"/>
        <end position="428"/>
    </location>
</feature>
<feature type="domain" description="RGS" evidence="3">
    <location>
        <begin position="36"/>
        <end position="177"/>
    </location>
</feature>
<keyword evidence="2" id="KW-0812">Transmembrane</keyword>
<evidence type="ECO:0000256" key="2">
    <source>
        <dbReference type="SAM" id="Phobius"/>
    </source>
</evidence>
<dbReference type="AlphaFoldDB" id="A0A4Q0A3G2"/>
<dbReference type="SUPFAM" id="SSF48097">
    <property type="entry name" value="Regulator of G-protein signaling, RGS"/>
    <property type="match status" value="1"/>
</dbReference>
<dbReference type="Proteomes" id="UP000268162">
    <property type="component" value="Unassembled WGS sequence"/>
</dbReference>
<feature type="transmembrane region" description="Helical" evidence="2">
    <location>
        <begin position="190"/>
        <end position="210"/>
    </location>
</feature>
<dbReference type="PANTHER" id="PTHR39466:SF1">
    <property type="entry name" value="RGS DOMAIN-CONTAINING PROTEIN"/>
    <property type="match status" value="1"/>
</dbReference>
<accession>A0A4Q0A3G2</accession>
<proteinExistence type="predicted"/>
<dbReference type="InterPro" id="IPR036305">
    <property type="entry name" value="RGS_sf"/>
</dbReference>
<name>A0A4Q0A3G2_9FUNG</name>
<dbReference type="Gene3D" id="1.10.167.10">
    <property type="entry name" value="Regulator of G-protein Signalling 4, domain 2"/>
    <property type="match status" value="1"/>
</dbReference>
<dbReference type="EMBL" id="ML002224">
    <property type="protein sequence ID" value="RKP40131.1"/>
    <property type="molecule type" value="Genomic_DNA"/>
</dbReference>
<dbReference type="Pfam" id="PF00615">
    <property type="entry name" value="RGS"/>
    <property type="match status" value="1"/>
</dbReference>